<protein>
    <submittedName>
        <fullName evidence="1">Uncharacterized protein</fullName>
    </submittedName>
</protein>
<name>A0A344LEQ4_9PSEU</name>
<gene>
    <name evidence="1" type="ORF">A4R43_32120</name>
</gene>
<organism evidence="1 2">
    <name type="scientific">Amycolatopsis albispora</name>
    <dbReference type="NCBI Taxonomy" id="1804986"/>
    <lineage>
        <taxon>Bacteria</taxon>
        <taxon>Bacillati</taxon>
        <taxon>Actinomycetota</taxon>
        <taxon>Actinomycetes</taxon>
        <taxon>Pseudonocardiales</taxon>
        <taxon>Pseudonocardiaceae</taxon>
        <taxon>Amycolatopsis</taxon>
    </lineage>
</organism>
<accession>A0A344LEQ4</accession>
<proteinExistence type="predicted"/>
<sequence>MDMVQRDQRAFVRLLRANREVGAVMVRLAREIDDAECSAADLRQVAELLTGLADEARERAERIEGAGR</sequence>
<dbReference type="KEGG" id="aab:A4R43_32120"/>
<evidence type="ECO:0000313" key="2">
    <source>
        <dbReference type="Proteomes" id="UP000250434"/>
    </source>
</evidence>
<dbReference type="EMBL" id="CP015163">
    <property type="protein sequence ID" value="AXB46528.1"/>
    <property type="molecule type" value="Genomic_DNA"/>
</dbReference>
<evidence type="ECO:0000313" key="1">
    <source>
        <dbReference type="EMBL" id="AXB46528.1"/>
    </source>
</evidence>
<reference evidence="1 2" key="1">
    <citation type="submission" date="2016-04" db="EMBL/GenBank/DDBJ databases">
        <title>Complete genome sequence and analysis of deep-sea sediment isolate, Amycolatopsis sp. WP1.</title>
        <authorList>
            <person name="Wang H."/>
            <person name="Chen S."/>
            <person name="Wu Q."/>
        </authorList>
    </citation>
    <scope>NUCLEOTIDE SEQUENCE [LARGE SCALE GENOMIC DNA]</scope>
    <source>
        <strain evidence="1 2">WP1</strain>
    </source>
</reference>
<dbReference type="AlphaFoldDB" id="A0A344LEQ4"/>
<dbReference type="Proteomes" id="UP000250434">
    <property type="component" value="Chromosome"/>
</dbReference>
<keyword evidence="2" id="KW-1185">Reference proteome</keyword>